<evidence type="ECO:0000313" key="12">
    <source>
        <dbReference type="EMBL" id="AQS83781.1"/>
    </source>
</evidence>
<keyword evidence="6" id="KW-0732">Signal</keyword>
<dbReference type="STRING" id="435.A0U92_02220"/>
<keyword evidence="10" id="KW-0449">Lipoprotein</keyword>
<dbReference type="OrthoDB" id="5958921at2"/>
<comment type="subcellular location">
    <subcellularLocation>
        <location evidence="1">Membrane</location>
        <topology evidence="1">Multi-pass membrane protein</topology>
    </subcellularLocation>
</comment>
<evidence type="ECO:0000256" key="4">
    <source>
        <dbReference type="ARBA" id="ARBA00022475"/>
    </source>
</evidence>
<comment type="similarity">
    <text evidence="2">Belongs to the YtcA family.</text>
</comment>
<evidence type="ECO:0000256" key="2">
    <source>
        <dbReference type="ARBA" id="ARBA00008208"/>
    </source>
</evidence>
<evidence type="ECO:0000256" key="6">
    <source>
        <dbReference type="ARBA" id="ARBA00022729"/>
    </source>
</evidence>
<dbReference type="EMBL" id="CP014692">
    <property type="protein sequence ID" value="AQS83781.1"/>
    <property type="molecule type" value="Genomic_DNA"/>
</dbReference>
<reference evidence="12 13" key="1">
    <citation type="submission" date="2016-03" db="EMBL/GenBank/DDBJ databases">
        <title>Acetic acid bacteria sequencing.</title>
        <authorList>
            <person name="Brandt J."/>
            <person name="Jakob F."/>
            <person name="Vogel R.F."/>
        </authorList>
    </citation>
    <scope>NUCLEOTIDE SEQUENCE [LARGE SCALE GENOMIC DNA]</scope>
    <source>
        <strain evidence="12 13">TMW2.1153</strain>
    </source>
</reference>
<evidence type="ECO:0000256" key="3">
    <source>
        <dbReference type="ARBA" id="ARBA00021237"/>
    </source>
</evidence>
<sequence>MRAHPIMPDRKKKFSTESAGLALPFLLCGCSSAPLQNVLGSFFPSWMICVVLGAVSSALLRALIGMFGVHEAVPVPMLTYLAFALFITFLIWLLVFGH</sequence>
<keyword evidence="9" id="KW-0564">Palmitate</keyword>
<keyword evidence="4" id="KW-1003">Cell membrane</keyword>
<dbReference type="Proteomes" id="UP000188937">
    <property type="component" value="Chromosome"/>
</dbReference>
<name>A0A1U9KDA5_ACEAC</name>
<evidence type="ECO:0000256" key="5">
    <source>
        <dbReference type="ARBA" id="ARBA00022692"/>
    </source>
</evidence>
<evidence type="ECO:0000256" key="1">
    <source>
        <dbReference type="ARBA" id="ARBA00004141"/>
    </source>
</evidence>
<dbReference type="RefSeq" id="WP_077811821.1">
    <property type="nucleotide sequence ID" value="NZ_CP014692.1"/>
</dbReference>
<evidence type="ECO:0000256" key="7">
    <source>
        <dbReference type="ARBA" id="ARBA00022989"/>
    </source>
</evidence>
<accession>A0A1U9KDA5</accession>
<evidence type="ECO:0000256" key="9">
    <source>
        <dbReference type="ARBA" id="ARBA00023139"/>
    </source>
</evidence>
<keyword evidence="5 11" id="KW-0812">Transmembrane</keyword>
<evidence type="ECO:0000256" key="10">
    <source>
        <dbReference type="ARBA" id="ARBA00023288"/>
    </source>
</evidence>
<dbReference type="GO" id="GO:0016020">
    <property type="term" value="C:membrane"/>
    <property type="evidence" value="ECO:0007669"/>
    <property type="project" value="UniProtKB-SubCell"/>
</dbReference>
<dbReference type="AlphaFoldDB" id="A0A1U9KDA5"/>
<keyword evidence="7 11" id="KW-1133">Transmembrane helix</keyword>
<keyword evidence="8 11" id="KW-0472">Membrane</keyword>
<evidence type="ECO:0000256" key="11">
    <source>
        <dbReference type="SAM" id="Phobius"/>
    </source>
</evidence>
<proteinExistence type="inferred from homology"/>
<evidence type="ECO:0000313" key="13">
    <source>
        <dbReference type="Proteomes" id="UP000188937"/>
    </source>
</evidence>
<dbReference type="KEGG" id="aace:A0U92_02220"/>
<dbReference type="InterPro" id="IPR031381">
    <property type="entry name" value="YtcA"/>
</dbReference>
<organism evidence="12 13">
    <name type="scientific">Acetobacter aceti</name>
    <dbReference type="NCBI Taxonomy" id="435"/>
    <lineage>
        <taxon>Bacteria</taxon>
        <taxon>Pseudomonadati</taxon>
        <taxon>Pseudomonadota</taxon>
        <taxon>Alphaproteobacteria</taxon>
        <taxon>Acetobacterales</taxon>
        <taxon>Acetobacteraceae</taxon>
        <taxon>Acetobacter</taxon>
        <taxon>Acetobacter subgen. Acetobacter</taxon>
    </lineage>
</organism>
<dbReference type="Pfam" id="PF17090">
    <property type="entry name" value="Ytca"/>
    <property type="match status" value="1"/>
</dbReference>
<dbReference type="PROSITE" id="PS51257">
    <property type="entry name" value="PROKAR_LIPOPROTEIN"/>
    <property type="match status" value="1"/>
</dbReference>
<keyword evidence="13" id="KW-1185">Reference proteome</keyword>
<protein>
    <recommendedName>
        <fullName evidence="3">Uncharacterized protein YtcA</fullName>
    </recommendedName>
</protein>
<gene>
    <name evidence="12" type="ORF">A0U92_02220</name>
</gene>
<feature type="transmembrane region" description="Helical" evidence="11">
    <location>
        <begin position="75"/>
        <end position="95"/>
    </location>
</feature>
<evidence type="ECO:0000256" key="8">
    <source>
        <dbReference type="ARBA" id="ARBA00023136"/>
    </source>
</evidence>
<feature type="transmembrane region" description="Helical" evidence="11">
    <location>
        <begin position="42"/>
        <end position="63"/>
    </location>
</feature>